<evidence type="ECO:0000313" key="2">
    <source>
        <dbReference type="EMBL" id="CAG8827532.1"/>
    </source>
</evidence>
<organism evidence="2 3">
    <name type="scientific">Dentiscutata erythropus</name>
    <dbReference type="NCBI Taxonomy" id="1348616"/>
    <lineage>
        <taxon>Eukaryota</taxon>
        <taxon>Fungi</taxon>
        <taxon>Fungi incertae sedis</taxon>
        <taxon>Mucoromycota</taxon>
        <taxon>Glomeromycotina</taxon>
        <taxon>Glomeromycetes</taxon>
        <taxon>Diversisporales</taxon>
        <taxon>Gigasporaceae</taxon>
        <taxon>Dentiscutata</taxon>
    </lineage>
</organism>
<comment type="caution">
    <text evidence="2">The sequence shown here is derived from an EMBL/GenBank/DDBJ whole genome shotgun (WGS) entry which is preliminary data.</text>
</comment>
<keyword evidence="1" id="KW-0175">Coiled coil</keyword>
<dbReference type="EMBL" id="CAJVPY010069856">
    <property type="protein sequence ID" value="CAG8827532.1"/>
    <property type="molecule type" value="Genomic_DNA"/>
</dbReference>
<proteinExistence type="predicted"/>
<evidence type="ECO:0000256" key="1">
    <source>
        <dbReference type="SAM" id="Coils"/>
    </source>
</evidence>
<protein>
    <submittedName>
        <fullName evidence="2">3315_t:CDS:1</fullName>
    </submittedName>
</protein>
<accession>A0A9N9KF71</accession>
<evidence type="ECO:0000313" key="3">
    <source>
        <dbReference type="Proteomes" id="UP000789405"/>
    </source>
</evidence>
<gene>
    <name evidence="2" type="ORF">DERYTH_LOCUS28318</name>
</gene>
<feature type="non-terminal residue" evidence="2">
    <location>
        <position position="113"/>
    </location>
</feature>
<sequence>MTNIQPKIDLLELASERSLDLWNEIRTFPKEMIYERVLEPRSFEDKEINELVKKLQLNLCFLFIDRASYCDIFYNLVPELEKKIDELKNENIKIKTENTKLKHDKEEVETENI</sequence>
<name>A0A9N9KF71_9GLOM</name>
<reference evidence="2" key="1">
    <citation type="submission" date="2021-06" db="EMBL/GenBank/DDBJ databases">
        <authorList>
            <person name="Kallberg Y."/>
            <person name="Tangrot J."/>
            <person name="Rosling A."/>
        </authorList>
    </citation>
    <scope>NUCLEOTIDE SEQUENCE</scope>
    <source>
        <strain evidence="2">MA453B</strain>
    </source>
</reference>
<keyword evidence="3" id="KW-1185">Reference proteome</keyword>
<dbReference type="AlphaFoldDB" id="A0A9N9KF71"/>
<dbReference type="Proteomes" id="UP000789405">
    <property type="component" value="Unassembled WGS sequence"/>
</dbReference>
<dbReference type="OrthoDB" id="10373984at2759"/>
<feature type="coiled-coil region" evidence="1">
    <location>
        <begin position="70"/>
        <end position="111"/>
    </location>
</feature>